<evidence type="ECO:0000313" key="3">
    <source>
        <dbReference type="EMBL" id="TKC10091.1"/>
    </source>
</evidence>
<dbReference type="AlphaFoldDB" id="A0A4U1CPU5"/>
<dbReference type="OrthoDB" id="1329056at2"/>
<dbReference type="InterPro" id="IPR048958">
    <property type="entry name" value="Polysacc_lyase_14"/>
</dbReference>
<evidence type="ECO:0000256" key="1">
    <source>
        <dbReference type="SAM" id="SignalP"/>
    </source>
</evidence>
<feature type="domain" description="Polysaccharide lyase 14" evidence="2">
    <location>
        <begin position="124"/>
        <end position="289"/>
    </location>
</feature>
<gene>
    <name evidence="3" type="ORF">FA048_07740</name>
</gene>
<accession>A0A4U1CPU5</accession>
<reference evidence="3 4" key="1">
    <citation type="submission" date="2019-04" db="EMBL/GenBank/DDBJ databases">
        <title>Pedobacter sp. RP-3-22 sp. nov., isolated from Arctic soil.</title>
        <authorList>
            <person name="Dahal R.H."/>
            <person name="Kim D.-U."/>
        </authorList>
    </citation>
    <scope>NUCLEOTIDE SEQUENCE [LARGE SCALE GENOMIC DNA]</scope>
    <source>
        <strain evidence="3 4">RP-3-22</strain>
    </source>
</reference>
<dbReference type="Gene3D" id="2.60.120.200">
    <property type="match status" value="1"/>
</dbReference>
<comment type="caution">
    <text evidence="3">The sequence shown here is derived from an EMBL/GenBank/DDBJ whole genome shotgun (WGS) entry which is preliminary data.</text>
</comment>
<protein>
    <recommendedName>
        <fullName evidence="2">Polysaccharide lyase 14 domain-containing protein</fullName>
    </recommendedName>
</protein>
<organism evidence="3 4">
    <name type="scientific">Pedobacter polaris</name>
    <dbReference type="NCBI Taxonomy" id="2571273"/>
    <lineage>
        <taxon>Bacteria</taxon>
        <taxon>Pseudomonadati</taxon>
        <taxon>Bacteroidota</taxon>
        <taxon>Sphingobacteriia</taxon>
        <taxon>Sphingobacteriales</taxon>
        <taxon>Sphingobacteriaceae</taxon>
        <taxon>Pedobacter</taxon>
    </lineage>
</organism>
<dbReference type="PANTHER" id="PTHR40124">
    <property type="match status" value="1"/>
</dbReference>
<evidence type="ECO:0000259" key="2">
    <source>
        <dbReference type="Pfam" id="PF21294"/>
    </source>
</evidence>
<dbReference type="EMBL" id="SWBR01000002">
    <property type="protein sequence ID" value="TKC10091.1"/>
    <property type="molecule type" value="Genomic_DNA"/>
</dbReference>
<name>A0A4U1CPU5_9SPHI</name>
<keyword evidence="1" id="KW-0732">Signal</keyword>
<dbReference type="Pfam" id="PF21294">
    <property type="entry name" value="Polysacc_lyase_14"/>
    <property type="match status" value="1"/>
</dbReference>
<dbReference type="PROSITE" id="PS51257">
    <property type="entry name" value="PROKAR_LIPOPROTEIN"/>
    <property type="match status" value="1"/>
</dbReference>
<feature type="signal peptide" evidence="1">
    <location>
        <begin position="1"/>
        <end position="22"/>
    </location>
</feature>
<proteinExistence type="predicted"/>
<keyword evidence="4" id="KW-1185">Reference proteome</keyword>
<feature type="chain" id="PRO_5020560686" description="Polysaccharide lyase 14 domain-containing protein" evidence="1">
    <location>
        <begin position="23"/>
        <end position="295"/>
    </location>
</feature>
<dbReference type="PANTHER" id="PTHR40124:SF1">
    <property type="entry name" value="DISAGGREGATASE RELATED REPEAT PROTEIN"/>
    <property type="match status" value="1"/>
</dbReference>
<dbReference type="RefSeq" id="WP_136839666.1">
    <property type="nucleotide sequence ID" value="NZ_SWBR01000002.1"/>
</dbReference>
<dbReference type="Proteomes" id="UP000309488">
    <property type="component" value="Unassembled WGS sequence"/>
</dbReference>
<sequence>MKKNLISQTLMLATTISLAVLASSCSKDQIETKSPGELETKVTTEATNIANVAAAYPSNINTGFNHADGSYSYEEASADFGGASITGWNESRAYISGNQARATLAPNSVSNGLIAGFDISDGAAYELTYNVRFHSQFDWSRGGKVGFGFLIGDENTGCDIATDGNGGSFRLMWYQNDAGRVYFQPYLYHRDMAGPCGDTFGKTYPTSGSINKGQTYTVHMYLKSNTGSTKNGWVQLKIDNNTVLDQSIRWTTNDSKRLIKRLSFHNFRGGKDVAVWGSSQTSYIYFDNVVVNKIQ</sequence>
<evidence type="ECO:0000313" key="4">
    <source>
        <dbReference type="Proteomes" id="UP000309488"/>
    </source>
</evidence>